<dbReference type="InterPro" id="IPR029510">
    <property type="entry name" value="Ald_DH_CS_GLU"/>
</dbReference>
<dbReference type="InterPro" id="IPR016162">
    <property type="entry name" value="Ald_DH_N"/>
</dbReference>
<protein>
    <submittedName>
        <fullName evidence="5">Aldehyde dehydrogenase family protein</fullName>
    </submittedName>
</protein>
<feature type="domain" description="Aldehyde dehydrogenase" evidence="4">
    <location>
        <begin position="24"/>
        <end position="475"/>
    </location>
</feature>
<evidence type="ECO:0000256" key="2">
    <source>
        <dbReference type="PROSITE-ProRule" id="PRU10007"/>
    </source>
</evidence>
<dbReference type="PANTHER" id="PTHR11699">
    <property type="entry name" value="ALDEHYDE DEHYDROGENASE-RELATED"/>
    <property type="match status" value="1"/>
</dbReference>
<dbReference type="InterPro" id="IPR016160">
    <property type="entry name" value="Ald_DH_CS_CYS"/>
</dbReference>
<dbReference type="InterPro" id="IPR016163">
    <property type="entry name" value="Ald_DH_C"/>
</dbReference>
<proteinExistence type="inferred from homology"/>
<evidence type="ECO:0000256" key="1">
    <source>
        <dbReference type="ARBA" id="ARBA00023002"/>
    </source>
</evidence>
<evidence type="ECO:0000313" key="5">
    <source>
        <dbReference type="EMBL" id="GAA3540636.1"/>
    </source>
</evidence>
<comment type="caution">
    <text evidence="5">The sequence shown here is derived from an EMBL/GenBank/DDBJ whole genome shotgun (WGS) entry which is preliminary data.</text>
</comment>
<reference evidence="6" key="1">
    <citation type="journal article" date="2019" name="Int. J. Syst. Evol. Microbiol.">
        <title>The Global Catalogue of Microorganisms (GCM) 10K type strain sequencing project: providing services to taxonomists for standard genome sequencing and annotation.</title>
        <authorList>
            <consortium name="The Broad Institute Genomics Platform"/>
            <consortium name="The Broad Institute Genome Sequencing Center for Infectious Disease"/>
            <person name="Wu L."/>
            <person name="Ma J."/>
        </authorList>
    </citation>
    <scope>NUCLEOTIDE SEQUENCE [LARGE SCALE GENOMIC DNA]</scope>
    <source>
        <strain evidence="6">JCM 17110</strain>
    </source>
</reference>
<dbReference type="SUPFAM" id="SSF53720">
    <property type="entry name" value="ALDH-like"/>
    <property type="match status" value="1"/>
</dbReference>
<dbReference type="InterPro" id="IPR044086">
    <property type="entry name" value="LUC3-like"/>
</dbReference>
<dbReference type="InterPro" id="IPR016161">
    <property type="entry name" value="Ald_DH/histidinol_DH"/>
</dbReference>
<feature type="active site" evidence="2">
    <location>
        <position position="252"/>
    </location>
</feature>
<accession>A0ABP6VVT8</accession>
<dbReference type="Pfam" id="PF00171">
    <property type="entry name" value="Aldedh"/>
    <property type="match status" value="1"/>
</dbReference>
<comment type="similarity">
    <text evidence="3">Belongs to the aldehyde dehydrogenase family.</text>
</comment>
<sequence length="481" mass="51813">MTQYMDTRLLPAFSQLIDGCLVQGEGAPLAVVNPANGETVTACRAASLGQLEQAIASSKRAFGSWRHSDHEQRRILLDTIADTLVAHEEELARLITLEQGKPLALAHFEVQGAVAWTRYTAGLELPVSVLEQSPQRRVELQHKPLGVVASITPWNWPLLICVWHIMPAVRAGNTVLCKPSSQTPLATLRLFELLNRVAPAGLFNIVTGAGGELGRALCEHKDIAKLVFTGSTGTGQDIMARSGATLKRLTLELGGNDAGLVLPDADPATIAQALFQSAFINMGQTCAALKRLYVPDALYDELCERLWEQAKAQVVGDGMAEGVTFGPVQNEHQLQYVQELIAEASAEGATLLEGGQALPGQGCFMAPTLVRDIAPHSRLVVEEQFGPVLPIVRYQSLEQALAWANEGEFGLGGSVWGKDPEQARQVADRLECGTVWINGHAEVLPHVPFGGSKMSGIGCEFGLDGLLEYTQRQVVNIRGRG</sequence>
<evidence type="ECO:0000259" key="4">
    <source>
        <dbReference type="Pfam" id="PF00171"/>
    </source>
</evidence>
<dbReference type="InterPro" id="IPR015590">
    <property type="entry name" value="Aldehyde_DH_dom"/>
</dbReference>
<evidence type="ECO:0000313" key="6">
    <source>
        <dbReference type="Proteomes" id="UP001500795"/>
    </source>
</evidence>
<organism evidence="5 6">
    <name type="scientific">Zobellella aerophila</name>
    <dbReference type="NCBI Taxonomy" id="870480"/>
    <lineage>
        <taxon>Bacteria</taxon>
        <taxon>Pseudomonadati</taxon>
        <taxon>Pseudomonadota</taxon>
        <taxon>Gammaproteobacteria</taxon>
        <taxon>Aeromonadales</taxon>
        <taxon>Aeromonadaceae</taxon>
        <taxon>Zobellella</taxon>
    </lineage>
</organism>
<dbReference type="EMBL" id="BAABCX010000002">
    <property type="protein sequence ID" value="GAA3540636.1"/>
    <property type="molecule type" value="Genomic_DNA"/>
</dbReference>
<dbReference type="Proteomes" id="UP001500795">
    <property type="component" value="Unassembled WGS sequence"/>
</dbReference>
<keyword evidence="6" id="KW-1185">Reference proteome</keyword>
<evidence type="ECO:0000256" key="3">
    <source>
        <dbReference type="RuleBase" id="RU003345"/>
    </source>
</evidence>
<dbReference type="CDD" id="cd07106">
    <property type="entry name" value="ALDH_AldA-AAD23400"/>
    <property type="match status" value="1"/>
</dbReference>
<name>A0ABP6VVT8_9GAMM</name>
<dbReference type="Gene3D" id="3.40.309.10">
    <property type="entry name" value="Aldehyde Dehydrogenase, Chain A, domain 2"/>
    <property type="match status" value="1"/>
</dbReference>
<keyword evidence="1 3" id="KW-0560">Oxidoreductase</keyword>
<dbReference type="Gene3D" id="3.40.605.10">
    <property type="entry name" value="Aldehyde Dehydrogenase, Chain A, domain 1"/>
    <property type="match status" value="1"/>
</dbReference>
<gene>
    <name evidence="5" type="ORF">GCM10022394_20520</name>
</gene>
<dbReference type="PROSITE" id="PS00070">
    <property type="entry name" value="ALDEHYDE_DEHYDR_CYS"/>
    <property type="match status" value="1"/>
</dbReference>
<dbReference type="PROSITE" id="PS00687">
    <property type="entry name" value="ALDEHYDE_DEHYDR_GLU"/>
    <property type="match status" value="1"/>
</dbReference>